<dbReference type="GO" id="GO:0008017">
    <property type="term" value="F:microtubule binding"/>
    <property type="evidence" value="ECO:0007669"/>
    <property type="project" value="InterPro"/>
</dbReference>
<dbReference type="Proteomes" id="UP001162131">
    <property type="component" value="Unassembled WGS sequence"/>
</dbReference>
<dbReference type="GO" id="GO:0005524">
    <property type="term" value="F:ATP binding"/>
    <property type="evidence" value="ECO:0007669"/>
    <property type="project" value="UniProtKB-UniRule"/>
</dbReference>
<evidence type="ECO:0000256" key="4">
    <source>
        <dbReference type="SAM" id="Coils"/>
    </source>
</evidence>
<comment type="similarity">
    <text evidence="3">Belongs to the TRAFAC class myosin-kinesin ATPase superfamily. Kinesin family.</text>
</comment>
<evidence type="ECO:0000313" key="6">
    <source>
        <dbReference type="EMBL" id="CAG9321920.1"/>
    </source>
</evidence>
<dbReference type="PANTHER" id="PTHR47968:SF75">
    <property type="entry name" value="CENTROMERE-ASSOCIATED PROTEIN E"/>
    <property type="match status" value="1"/>
</dbReference>
<evidence type="ECO:0000256" key="3">
    <source>
        <dbReference type="PROSITE-ProRule" id="PRU00283"/>
    </source>
</evidence>
<sequence length="728" mass="84292">MNRGNREAIQVCIRVRPLLKPYEDEEIWCTDSNSNSIYTIGANQSDSSPFRDKEIKLRYSEGQGPQSFTYDHVYGPEFTSQQIYQQISKPIVQRVLNGFNGTVFMYGQTTSGKTYTMLGTPDLPGILPCSIKDIFQSIAKDADREYSVWVSYLEIYNEHINDLLVPGSNNLKIKDDPKQGVLIQNLKHQQVWTFDQVILLMNYGEEHRSYRETSIHEHSSRSHTIFKLYIESIARGDRGDGRIRFGCLNLVDLAGSERLNEFDIRNQSQLGETGHINKSLFTLAHVINKLAEGKTQHIPYRDSKLTRILSFALGGNSLTAIVCTVSPAAMNFQQTISTLRFASRAKIVQNAPHLNEILNEIATVNEYKAEIIRLKEELSQINEEKLSLQIAYNKLERELENARKEVESHREVHKDAINEHGKDKQKIEKLEKTLEMQLRELNSHKSEFSEKYQKLLDRFQEERKYRARLENELTEHKQALAETINSEQGTLRYLNKLILDAGGTPVEIPNPSSTYQASPQESNFLESLTLQMDQDFIPEPKIHDEWTSQSNKIIENYKQQLANLQSEYHDKIQNLYYHLSSETKKSPAKSIPESPDSPQSPYNKDLFSSIKINFDHIIEEYLANPSNSPDLADVIVSKLKDYRDLLGDQIEGKYDDAIVKLEEFFKEKISTSNRVEISQLTDHHSELLKKLRDQYENMMEKLEQNYLQTLQLFEQYFLENDEYQTKIY</sequence>
<keyword evidence="1 4" id="KW-0175">Coiled coil</keyword>
<feature type="coiled-coil region" evidence="4">
    <location>
        <begin position="357"/>
        <end position="486"/>
    </location>
</feature>
<dbReference type="InterPro" id="IPR027640">
    <property type="entry name" value="Kinesin-like_fam"/>
</dbReference>
<dbReference type="InterPro" id="IPR036961">
    <property type="entry name" value="Kinesin_motor_dom_sf"/>
</dbReference>
<dbReference type="PROSITE" id="PS50067">
    <property type="entry name" value="KINESIN_MOTOR_2"/>
    <property type="match status" value="1"/>
</dbReference>
<keyword evidence="3" id="KW-0067">ATP-binding</keyword>
<evidence type="ECO:0000259" key="5">
    <source>
        <dbReference type="PROSITE" id="PS50067"/>
    </source>
</evidence>
<dbReference type="SMART" id="SM00129">
    <property type="entry name" value="KISc"/>
    <property type="match status" value="1"/>
</dbReference>
<evidence type="ECO:0000256" key="1">
    <source>
        <dbReference type="ARBA" id="ARBA00023054"/>
    </source>
</evidence>
<dbReference type="Gene3D" id="3.40.850.10">
    <property type="entry name" value="Kinesin motor domain"/>
    <property type="match status" value="1"/>
</dbReference>
<dbReference type="InterPro" id="IPR001752">
    <property type="entry name" value="Kinesin_motor_dom"/>
</dbReference>
<keyword evidence="3" id="KW-0547">Nucleotide-binding</keyword>
<keyword evidence="2 3" id="KW-0505">Motor protein</keyword>
<gene>
    <name evidence="6" type="ORF">BSTOLATCC_MIC29825</name>
</gene>
<dbReference type="Pfam" id="PF00225">
    <property type="entry name" value="Kinesin"/>
    <property type="match status" value="1"/>
</dbReference>
<dbReference type="EMBL" id="CAJZBQ010000029">
    <property type="protein sequence ID" value="CAG9321920.1"/>
    <property type="molecule type" value="Genomic_DNA"/>
</dbReference>
<proteinExistence type="inferred from homology"/>
<reference evidence="6" key="1">
    <citation type="submission" date="2021-09" db="EMBL/GenBank/DDBJ databases">
        <authorList>
            <consortium name="AG Swart"/>
            <person name="Singh M."/>
            <person name="Singh A."/>
            <person name="Seah K."/>
            <person name="Emmerich C."/>
        </authorList>
    </citation>
    <scope>NUCLEOTIDE SEQUENCE</scope>
    <source>
        <strain evidence="6">ATCC30299</strain>
    </source>
</reference>
<keyword evidence="7" id="KW-1185">Reference proteome</keyword>
<accession>A0AAU9J4U4</accession>
<feature type="coiled-coil region" evidence="4">
    <location>
        <begin position="681"/>
        <end position="712"/>
    </location>
</feature>
<name>A0AAU9J4U4_9CILI</name>
<dbReference type="SUPFAM" id="SSF52540">
    <property type="entry name" value="P-loop containing nucleoside triphosphate hydrolases"/>
    <property type="match status" value="1"/>
</dbReference>
<evidence type="ECO:0000313" key="7">
    <source>
        <dbReference type="Proteomes" id="UP001162131"/>
    </source>
</evidence>
<evidence type="ECO:0000256" key="2">
    <source>
        <dbReference type="ARBA" id="ARBA00023175"/>
    </source>
</evidence>
<organism evidence="6 7">
    <name type="scientific">Blepharisma stoltei</name>
    <dbReference type="NCBI Taxonomy" id="1481888"/>
    <lineage>
        <taxon>Eukaryota</taxon>
        <taxon>Sar</taxon>
        <taxon>Alveolata</taxon>
        <taxon>Ciliophora</taxon>
        <taxon>Postciliodesmatophora</taxon>
        <taxon>Heterotrichea</taxon>
        <taxon>Heterotrichida</taxon>
        <taxon>Blepharismidae</taxon>
        <taxon>Blepharisma</taxon>
    </lineage>
</organism>
<dbReference type="GO" id="GO:0003777">
    <property type="term" value="F:microtubule motor activity"/>
    <property type="evidence" value="ECO:0007669"/>
    <property type="project" value="InterPro"/>
</dbReference>
<comment type="caution">
    <text evidence="6">The sequence shown here is derived from an EMBL/GenBank/DDBJ whole genome shotgun (WGS) entry which is preliminary data.</text>
</comment>
<dbReference type="InterPro" id="IPR027417">
    <property type="entry name" value="P-loop_NTPase"/>
</dbReference>
<dbReference type="PANTHER" id="PTHR47968">
    <property type="entry name" value="CENTROMERE PROTEIN E"/>
    <property type="match status" value="1"/>
</dbReference>
<dbReference type="AlphaFoldDB" id="A0AAU9J4U4"/>
<dbReference type="PRINTS" id="PR00380">
    <property type="entry name" value="KINESINHEAVY"/>
</dbReference>
<dbReference type="FunFam" id="3.40.850.10:FF:000170">
    <property type="entry name" value="Kinesin-like protein"/>
    <property type="match status" value="1"/>
</dbReference>
<feature type="coiled-coil region" evidence="4">
    <location>
        <begin position="547"/>
        <end position="574"/>
    </location>
</feature>
<dbReference type="GO" id="GO:0007018">
    <property type="term" value="P:microtubule-based movement"/>
    <property type="evidence" value="ECO:0007669"/>
    <property type="project" value="InterPro"/>
</dbReference>
<feature type="binding site" evidence="3">
    <location>
        <begin position="107"/>
        <end position="114"/>
    </location>
    <ligand>
        <name>ATP</name>
        <dbReference type="ChEBI" id="CHEBI:30616"/>
    </ligand>
</feature>
<protein>
    <recommendedName>
        <fullName evidence="5">Kinesin motor domain-containing protein</fullName>
    </recommendedName>
</protein>
<feature type="domain" description="Kinesin motor" evidence="5">
    <location>
        <begin position="8"/>
        <end position="348"/>
    </location>
</feature>